<organism evidence="1 2">
    <name type="scientific">Trichuris suis</name>
    <name type="common">pig whipworm</name>
    <dbReference type="NCBI Taxonomy" id="68888"/>
    <lineage>
        <taxon>Eukaryota</taxon>
        <taxon>Metazoa</taxon>
        <taxon>Ecdysozoa</taxon>
        <taxon>Nematoda</taxon>
        <taxon>Enoplea</taxon>
        <taxon>Dorylaimia</taxon>
        <taxon>Trichinellida</taxon>
        <taxon>Trichuridae</taxon>
        <taxon>Trichuris</taxon>
    </lineage>
</organism>
<evidence type="ECO:0000313" key="2">
    <source>
        <dbReference type="Proteomes" id="UP000030764"/>
    </source>
</evidence>
<gene>
    <name evidence="1" type="ORF">M513_07165</name>
</gene>
<dbReference type="Proteomes" id="UP000030764">
    <property type="component" value="Unassembled WGS sequence"/>
</dbReference>
<protein>
    <submittedName>
        <fullName evidence="1">Uncharacterized protein</fullName>
    </submittedName>
</protein>
<keyword evidence="2" id="KW-1185">Reference proteome</keyword>
<evidence type="ECO:0000313" key="1">
    <source>
        <dbReference type="EMBL" id="KFD52033.1"/>
    </source>
</evidence>
<dbReference type="EMBL" id="KL363233">
    <property type="protein sequence ID" value="KFD52033.1"/>
    <property type="molecule type" value="Genomic_DNA"/>
</dbReference>
<accession>A0A085M487</accession>
<dbReference type="AlphaFoldDB" id="A0A085M487"/>
<proteinExistence type="predicted"/>
<sequence length="72" mass="8159">MYNTLTVPPDGQHNLSFVEFGLRSRDTTSRHCDDLAEERATLDHGLTVSSEKRTCGRNAPNFVISTQLMWHP</sequence>
<name>A0A085M487_9BILA</name>
<reference evidence="1 2" key="1">
    <citation type="journal article" date="2014" name="Nat. Genet.">
        <title>Genome and transcriptome of the porcine whipworm Trichuris suis.</title>
        <authorList>
            <person name="Jex A.R."/>
            <person name="Nejsum P."/>
            <person name="Schwarz E.M."/>
            <person name="Hu L."/>
            <person name="Young N.D."/>
            <person name="Hall R.S."/>
            <person name="Korhonen P.K."/>
            <person name="Liao S."/>
            <person name="Thamsborg S."/>
            <person name="Xia J."/>
            <person name="Xu P."/>
            <person name="Wang S."/>
            <person name="Scheerlinck J.P."/>
            <person name="Hofmann A."/>
            <person name="Sternberg P.W."/>
            <person name="Wang J."/>
            <person name="Gasser R.B."/>
        </authorList>
    </citation>
    <scope>NUCLEOTIDE SEQUENCE [LARGE SCALE GENOMIC DNA]</scope>
    <source>
        <strain evidence="1">DCEP-RM93M</strain>
    </source>
</reference>